<evidence type="ECO:0000313" key="1">
    <source>
        <dbReference type="EMBL" id="KAJ3553143.1"/>
    </source>
</evidence>
<sequence length="293" mass="32305">MSPPCNCSAPLPTLPTLQFKLDNTVGALYIATIIAAIFYGLTTIQCYIYFPHRATDPKPFRIVSAVLRVLDTADLALISQYVYYYSVTNFANPAALLEAPPTLGGLQVQRQEYVSWWSHWLRDIGILYRGPRIKAKYVAKFVGARWLVYSTITTGAVADVMIASSLCFMLWTRRTGLSHSRTDSMVNTLMLYAINTGALTSCLAVVAVIMFAIMPDNDIYLGLLFVLPKLLFNSLLANLNARPTLKTHDLTWGIPTIPVSSLDPSSTFPPRQTGDASGSSQDDRPVLAIKTET</sequence>
<keyword evidence="2" id="KW-1185">Reference proteome</keyword>
<proteinExistence type="predicted"/>
<dbReference type="EMBL" id="JANHOG010000574">
    <property type="protein sequence ID" value="KAJ3553143.1"/>
    <property type="molecule type" value="Genomic_DNA"/>
</dbReference>
<dbReference type="Proteomes" id="UP001148662">
    <property type="component" value="Unassembled WGS sequence"/>
</dbReference>
<name>A0ACC1T521_9APHY</name>
<accession>A0ACC1T521</accession>
<gene>
    <name evidence="1" type="ORF">NM688_g3771</name>
</gene>
<reference evidence="1" key="1">
    <citation type="submission" date="2022-07" db="EMBL/GenBank/DDBJ databases">
        <title>Genome Sequence of Phlebia brevispora.</title>
        <authorList>
            <person name="Buettner E."/>
        </authorList>
    </citation>
    <scope>NUCLEOTIDE SEQUENCE</scope>
    <source>
        <strain evidence="1">MPL23</strain>
    </source>
</reference>
<protein>
    <submittedName>
        <fullName evidence="1">Uncharacterized protein</fullName>
    </submittedName>
</protein>
<comment type="caution">
    <text evidence="1">The sequence shown here is derived from an EMBL/GenBank/DDBJ whole genome shotgun (WGS) entry which is preliminary data.</text>
</comment>
<organism evidence="1 2">
    <name type="scientific">Phlebia brevispora</name>
    <dbReference type="NCBI Taxonomy" id="194682"/>
    <lineage>
        <taxon>Eukaryota</taxon>
        <taxon>Fungi</taxon>
        <taxon>Dikarya</taxon>
        <taxon>Basidiomycota</taxon>
        <taxon>Agaricomycotina</taxon>
        <taxon>Agaricomycetes</taxon>
        <taxon>Polyporales</taxon>
        <taxon>Meruliaceae</taxon>
        <taxon>Phlebia</taxon>
    </lineage>
</organism>
<evidence type="ECO:0000313" key="2">
    <source>
        <dbReference type="Proteomes" id="UP001148662"/>
    </source>
</evidence>